<dbReference type="EMBL" id="FJUY01000004">
    <property type="protein sequence ID" value="CZT17798.1"/>
    <property type="molecule type" value="Genomic_DNA"/>
</dbReference>
<dbReference type="AlphaFoldDB" id="A0A2D3USK6"/>
<dbReference type="Proteomes" id="UP000225277">
    <property type="component" value="Unassembled WGS sequence"/>
</dbReference>
<protein>
    <submittedName>
        <fullName evidence="2">Uncharacterized protein</fullName>
    </submittedName>
</protein>
<keyword evidence="3" id="KW-1185">Reference proteome</keyword>
<reference evidence="2 3" key="1">
    <citation type="submission" date="2016-03" db="EMBL/GenBank/DDBJ databases">
        <authorList>
            <person name="Ploux O."/>
        </authorList>
    </citation>
    <scope>NUCLEOTIDE SEQUENCE [LARGE SCALE GENOMIC DNA]</scope>
    <source>
        <strain evidence="2 3">URUG2</strain>
    </source>
</reference>
<evidence type="ECO:0000313" key="2">
    <source>
        <dbReference type="EMBL" id="CZT17798.1"/>
    </source>
</evidence>
<name>A0A2D3USK6_9PEZI</name>
<feature type="region of interest" description="Disordered" evidence="1">
    <location>
        <begin position="257"/>
        <end position="422"/>
    </location>
</feature>
<feature type="compositionally biased region" description="Polar residues" evidence="1">
    <location>
        <begin position="333"/>
        <end position="349"/>
    </location>
</feature>
<organism evidence="2 3">
    <name type="scientific">Ramularia collo-cygni</name>
    <dbReference type="NCBI Taxonomy" id="112498"/>
    <lineage>
        <taxon>Eukaryota</taxon>
        <taxon>Fungi</taxon>
        <taxon>Dikarya</taxon>
        <taxon>Ascomycota</taxon>
        <taxon>Pezizomycotina</taxon>
        <taxon>Dothideomycetes</taxon>
        <taxon>Dothideomycetidae</taxon>
        <taxon>Mycosphaerellales</taxon>
        <taxon>Mycosphaerellaceae</taxon>
        <taxon>Ramularia</taxon>
    </lineage>
</organism>
<gene>
    <name evidence="2" type="ORF">RCC_03634</name>
</gene>
<proteinExistence type="predicted"/>
<dbReference type="STRING" id="112498.A0A2D3USK6"/>
<dbReference type="OrthoDB" id="5138418at2759"/>
<accession>A0A2D3USK6</accession>
<sequence>MACSPPSSLAASPLHTAGSNARLFQPPKSPVTTNVTPYYANAGDYFSTGSRKRLRPDASRAHDRYLDQNHSQPHNPRTTSWAGTPAWQLSTPTDSIHGSPFEEDSAFVNERYRLAGGFDTPSLPQEPVIENEHVFRRRLRDDDMDRFVGGDCVFGPLSRERNGVGRVLGTGNGESSRNTWTGLAFGAIGIVGKVFSFGTTVVRGFYAGGGKGYDIHNETSPGLVTPNTLLRQAAASSIPGSWANEDELLGEEEPSYFTSPAQEMPSTTQEMPSNKRRQTDRDEWVVIGTPDTEEGPNANLKRRISSNNVPRSSLAVTASRASSRRNLAPVTRRPSSYANVNGSPAQRNAQPGGGHSRRASIAPSRSPQACARPGSGGSAASQMSQETERFAKRQAKQERQVDKTMSSMEQRMKAMIQQAQQALGTKYSVEGDNNMDLADDGFSSDEGW</sequence>
<feature type="region of interest" description="Disordered" evidence="1">
    <location>
        <begin position="64"/>
        <end position="84"/>
    </location>
</feature>
<feature type="compositionally biased region" description="Polar residues" evidence="1">
    <location>
        <begin position="257"/>
        <end position="272"/>
    </location>
</feature>
<dbReference type="GeneID" id="35598833"/>
<feature type="compositionally biased region" description="Basic and acidic residues" evidence="1">
    <location>
        <begin position="386"/>
        <end position="402"/>
    </location>
</feature>
<evidence type="ECO:0000256" key="1">
    <source>
        <dbReference type="SAM" id="MobiDB-lite"/>
    </source>
</evidence>
<feature type="compositionally biased region" description="Polar residues" evidence="1">
    <location>
        <begin position="68"/>
        <end position="84"/>
    </location>
</feature>
<dbReference type="RefSeq" id="XP_023624689.1">
    <property type="nucleotide sequence ID" value="XM_023768921.1"/>
</dbReference>
<evidence type="ECO:0000313" key="3">
    <source>
        <dbReference type="Proteomes" id="UP000225277"/>
    </source>
</evidence>
<feature type="compositionally biased region" description="Polar residues" evidence="1">
    <location>
        <begin position="305"/>
        <end position="325"/>
    </location>
</feature>